<dbReference type="InterPro" id="IPR043519">
    <property type="entry name" value="NT_sf"/>
</dbReference>
<dbReference type="AlphaFoldDB" id="A0A1R1F0S4"/>
<dbReference type="SUPFAM" id="SSF81301">
    <property type="entry name" value="Nucleotidyltransferase"/>
    <property type="match status" value="1"/>
</dbReference>
<proteinExistence type="predicted"/>
<evidence type="ECO:0008006" key="3">
    <source>
        <dbReference type="Google" id="ProtNLM"/>
    </source>
</evidence>
<accession>A0A1R1F0S4</accession>
<dbReference type="STRING" id="297318.BK138_03390"/>
<dbReference type="Proteomes" id="UP000187172">
    <property type="component" value="Unassembled WGS sequence"/>
</dbReference>
<dbReference type="RefSeq" id="WP_076165746.1">
    <property type="nucleotide sequence ID" value="NZ_MRTP01000001.1"/>
</dbReference>
<dbReference type="Gene3D" id="3.30.460.10">
    <property type="entry name" value="Beta Polymerase, domain 2"/>
    <property type="match status" value="1"/>
</dbReference>
<reference evidence="1 2" key="1">
    <citation type="submission" date="2016-11" db="EMBL/GenBank/DDBJ databases">
        <title>Paenibacillus species isolates.</title>
        <authorList>
            <person name="Beno S.M."/>
        </authorList>
    </citation>
    <scope>NUCLEOTIDE SEQUENCE [LARGE SCALE GENOMIC DNA]</scope>
    <source>
        <strain evidence="1 2">FSL R5-0378</strain>
    </source>
</reference>
<organism evidence="1 2">
    <name type="scientific">Paenibacillus rhizosphaerae</name>
    <dbReference type="NCBI Taxonomy" id="297318"/>
    <lineage>
        <taxon>Bacteria</taxon>
        <taxon>Bacillati</taxon>
        <taxon>Bacillota</taxon>
        <taxon>Bacilli</taxon>
        <taxon>Bacillales</taxon>
        <taxon>Paenibacillaceae</taxon>
        <taxon>Paenibacillus</taxon>
    </lineage>
</organism>
<gene>
    <name evidence="1" type="ORF">BK138_03390</name>
</gene>
<evidence type="ECO:0000313" key="1">
    <source>
        <dbReference type="EMBL" id="OMF57654.1"/>
    </source>
</evidence>
<dbReference type="EMBL" id="MRTP01000001">
    <property type="protein sequence ID" value="OMF57654.1"/>
    <property type="molecule type" value="Genomic_DNA"/>
</dbReference>
<name>A0A1R1F0S4_9BACL</name>
<keyword evidence="2" id="KW-1185">Reference proteome</keyword>
<comment type="caution">
    <text evidence="1">The sequence shown here is derived from an EMBL/GenBank/DDBJ whole genome shotgun (WGS) entry which is preliminary data.</text>
</comment>
<evidence type="ECO:0000313" key="2">
    <source>
        <dbReference type="Proteomes" id="UP000187172"/>
    </source>
</evidence>
<sequence>MFNPFEVAELMVQHISTNFPDDVSLIGYYGSRAQGTATERSDLDFFFIPANVEAFRHSLQFVVNGISFDFWPISWERAERIAAFEELNVSIIADCKLLYVRSEEDHGRFLQLRSKIADQARARLEWLHKAESRLKEAYIHLYNLSKMSSMDDLVSFRYEAQEILILNLESLSLINHTYYTKGWGKNREQIRNFPIQPDTLEQTMETILSSCSGFQIREACERLTKDTLRLILQQKEKDVSGPDYPGRMKGFYEEVKGIMDKVVSACESSDYHTAYFWAVGVQKEVSRFLYFTEKGYWPSPLCDGEEELTLYKELGFPDLIGILNQEDFTPLKVAVEQLDSQLEQHLQSRGVQINRFRNAKEFSDFLQSLR</sequence>
<protein>
    <recommendedName>
        <fullName evidence="3">Polymerase nucleotidyl transferase domain-containing protein</fullName>
    </recommendedName>
</protein>